<feature type="coiled-coil region" evidence="1">
    <location>
        <begin position="222"/>
        <end position="267"/>
    </location>
</feature>
<dbReference type="InterPro" id="IPR007052">
    <property type="entry name" value="CS_dom"/>
</dbReference>
<dbReference type="Proteomes" id="UP000053097">
    <property type="component" value="Unassembled WGS sequence"/>
</dbReference>
<feature type="compositionally biased region" description="Polar residues" evidence="2">
    <location>
        <begin position="308"/>
        <end position="319"/>
    </location>
</feature>
<dbReference type="Gene3D" id="2.60.40.790">
    <property type="match status" value="1"/>
</dbReference>
<dbReference type="PANTHER" id="PTHR46492">
    <property type="entry name" value="DYNEIN ASSEMBLY FACTOR 4, AXONEMAL"/>
    <property type="match status" value="1"/>
</dbReference>
<evidence type="ECO:0000313" key="4">
    <source>
        <dbReference type="EMBL" id="EZA54641.1"/>
    </source>
</evidence>
<dbReference type="SMART" id="SM00028">
    <property type="entry name" value="TPR"/>
    <property type="match status" value="3"/>
</dbReference>
<protein>
    <submittedName>
        <fullName evidence="4">Dyslexia susceptibility 1 candidate gene 1 protein-like protein</fullName>
    </submittedName>
</protein>
<keyword evidence="1" id="KW-0175">Coiled coil</keyword>
<proteinExistence type="predicted"/>
<name>A0A026WG63_OOCBI</name>
<dbReference type="PROSITE" id="PS51203">
    <property type="entry name" value="CS"/>
    <property type="match status" value="1"/>
</dbReference>
<dbReference type="GO" id="GO:0003341">
    <property type="term" value="P:cilium movement"/>
    <property type="evidence" value="ECO:0007669"/>
    <property type="project" value="TreeGrafter"/>
</dbReference>
<dbReference type="SUPFAM" id="SSF49764">
    <property type="entry name" value="HSP20-like chaperones"/>
    <property type="match status" value="1"/>
</dbReference>
<dbReference type="EMBL" id="KK107238">
    <property type="protein sequence ID" value="EZA54641.1"/>
    <property type="molecule type" value="Genomic_DNA"/>
</dbReference>
<dbReference type="InterPro" id="IPR011990">
    <property type="entry name" value="TPR-like_helical_dom_sf"/>
</dbReference>
<feature type="region of interest" description="Disordered" evidence="2">
    <location>
        <begin position="305"/>
        <end position="330"/>
    </location>
</feature>
<gene>
    <name evidence="4" type="ORF">X777_04926</name>
</gene>
<accession>A0A026WG63</accession>
<dbReference type="InterPro" id="IPR008978">
    <property type="entry name" value="HSP20-like_chaperone"/>
</dbReference>
<dbReference type="GO" id="GO:0036159">
    <property type="term" value="P:inner dynein arm assembly"/>
    <property type="evidence" value="ECO:0007669"/>
    <property type="project" value="TreeGrafter"/>
</dbReference>
<feature type="domain" description="CS" evidence="3">
    <location>
        <begin position="4"/>
        <end position="111"/>
    </location>
</feature>
<evidence type="ECO:0000313" key="5">
    <source>
        <dbReference type="Proteomes" id="UP000053097"/>
    </source>
</evidence>
<dbReference type="GO" id="GO:0036158">
    <property type="term" value="P:outer dynein arm assembly"/>
    <property type="evidence" value="ECO:0007669"/>
    <property type="project" value="TreeGrafter"/>
</dbReference>
<dbReference type="AlphaFoldDB" id="A0A026WG63"/>
<keyword evidence="5" id="KW-1185">Reference proteome</keyword>
<evidence type="ECO:0000256" key="2">
    <source>
        <dbReference type="SAM" id="MobiDB-lite"/>
    </source>
</evidence>
<dbReference type="PANTHER" id="PTHR46492:SF1">
    <property type="entry name" value="DYNEIN AXONEMAL ASSEMBLY FACTOR 4"/>
    <property type="match status" value="1"/>
</dbReference>
<dbReference type="STRING" id="2015173.A0A026WG63"/>
<dbReference type="OrthoDB" id="348005at2759"/>
<dbReference type="InterPro" id="IPR019734">
    <property type="entry name" value="TPR_rpt"/>
</dbReference>
<dbReference type="SUPFAM" id="SSF48452">
    <property type="entry name" value="TPR-like"/>
    <property type="match status" value="1"/>
</dbReference>
<reference evidence="4 5" key="1">
    <citation type="journal article" date="2014" name="Curr. Biol.">
        <title>The genome of the clonal raider ant Cerapachys biroi.</title>
        <authorList>
            <person name="Oxley P.R."/>
            <person name="Ji L."/>
            <person name="Fetter-Pruneda I."/>
            <person name="McKenzie S.K."/>
            <person name="Li C."/>
            <person name="Hu H."/>
            <person name="Zhang G."/>
            <person name="Kronauer D.J."/>
        </authorList>
    </citation>
    <scope>NUCLEOTIDE SEQUENCE [LARGE SCALE GENOMIC DNA]</scope>
</reference>
<dbReference type="OMA" id="PPLKWFK"/>
<dbReference type="Gene3D" id="1.25.40.10">
    <property type="entry name" value="Tetratricopeptide repeat domain"/>
    <property type="match status" value="1"/>
</dbReference>
<sequence>MPAIVIKDYHWRQTEKKIIIYVPLKGRPKKVDLFVMDNYVKVRDSFFKYLSKQLEDLHNQFSLKISFSPFILELFLWENVLEEDSECTLADTEAIFSLQKAQMALDWPSLEINDIDKEQKRGFRNKILEKAQSVLESRAKFRSEKRQQLQKKAVKVQIELDTDTLNKIESLRDSQRKAAMQDFEEWRSNAEKPFLQYISGEVQENRKAYRPPLKWFKDEHDLVRSREINSKEEEAVKEIEQEKSVVIEELKDESIIEEEIKKKLTEKNEDNVKEKLIIEEKFKDGLTVDENLTIESINKTINEEFRGKTNTSTNNSAQKKTAIPHESFNLEQSCSEDSESDYETAYPKSLTGPLIKEMDQKSLQKFYAKMKKQRPDQNLIDRVLKNKYSKINRIFDEPEKAVPLPRKNGTINITFSERAFPTPARESSHVEEQEWLAKVAEARRKTGFVVEDLRPEEQDPQWLKDKGDDFFKAGNYLAAISAYTHGIKISDKMAALYVNRSAAHYALGNYYRCIEDCSKVLELMEPKCESNRVSRARCHARRGAALCKLSAPQHGIPELEAALQLDPSNDSIKHDLYTAKQYFNLKE</sequence>
<organism evidence="4 5">
    <name type="scientific">Ooceraea biroi</name>
    <name type="common">Clonal raider ant</name>
    <name type="synonym">Cerapachys biroi</name>
    <dbReference type="NCBI Taxonomy" id="2015173"/>
    <lineage>
        <taxon>Eukaryota</taxon>
        <taxon>Metazoa</taxon>
        <taxon>Ecdysozoa</taxon>
        <taxon>Arthropoda</taxon>
        <taxon>Hexapoda</taxon>
        <taxon>Insecta</taxon>
        <taxon>Pterygota</taxon>
        <taxon>Neoptera</taxon>
        <taxon>Endopterygota</taxon>
        <taxon>Hymenoptera</taxon>
        <taxon>Apocrita</taxon>
        <taxon>Aculeata</taxon>
        <taxon>Formicoidea</taxon>
        <taxon>Formicidae</taxon>
        <taxon>Dorylinae</taxon>
        <taxon>Ooceraea</taxon>
    </lineage>
</organism>
<evidence type="ECO:0000256" key="1">
    <source>
        <dbReference type="SAM" id="Coils"/>
    </source>
</evidence>
<evidence type="ECO:0000259" key="3">
    <source>
        <dbReference type="PROSITE" id="PS51203"/>
    </source>
</evidence>
<dbReference type="InterPro" id="IPR052004">
    <property type="entry name" value="Dynein_assembly_factor_4"/>
</dbReference>